<dbReference type="GO" id="GO:0000139">
    <property type="term" value="C:Golgi membrane"/>
    <property type="evidence" value="ECO:0007669"/>
    <property type="project" value="TreeGrafter"/>
</dbReference>
<evidence type="ECO:0000259" key="3">
    <source>
        <dbReference type="PROSITE" id="PS50192"/>
    </source>
</evidence>
<sequence length="263" mass="29232">MTTVDQIGPLVASINTITKSLIKKKSSIGGDNDGVDFRSQINAQIEEGKSKIQNIKEFLAKPNHDRNDRAKITKITGQFKQVSSEFEKEASEIIGLQLANAIGTGGRSNSLSMNGRDRGSFSERIRFKGDNSYAQQDYSFGEGAQQQTINFRHLEVTLDNPHETEEIIIQEYNTEVKSLVKDLEAIREITNDLHMLTVEQGEQLKVAVTNTEVAAMDVEQGVAELGDAYVYKKKYRKKVIVIVFLSIIVIGLIVGLSVGLKKR</sequence>
<protein>
    <recommendedName>
        <fullName evidence="3">t-SNARE coiled-coil homology domain-containing protein</fullName>
    </recommendedName>
</protein>
<evidence type="ECO:0000256" key="2">
    <source>
        <dbReference type="SAM" id="Phobius"/>
    </source>
</evidence>
<dbReference type="SUPFAM" id="SSF47661">
    <property type="entry name" value="t-snare proteins"/>
    <property type="match status" value="1"/>
</dbReference>
<dbReference type="InParanoid" id="D3BB58"/>
<dbReference type="PANTHER" id="PTHR19957:SF216">
    <property type="entry name" value="T-SNARE COILED-COIL HOMOLOGY DOMAIN-CONTAINING PROTEIN"/>
    <property type="match status" value="1"/>
</dbReference>
<keyword evidence="2" id="KW-1133">Transmembrane helix</keyword>
<dbReference type="PANTHER" id="PTHR19957">
    <property type="entry name" value="SYNTAXIN"/>
    <property type="match status" value="1"/>
</dbReference>
<evidence type="ECO:0000256" key="1">
    <source>
        <dbReference type="ARBA" id="ARBA00009063"/>
    </source>
</evidence>
<dbReference type="InterPro" id="IPR010989">
    <property type="entry name" value="SNARE"/>
</dbReference>
<comment type="similarity">
    <text evidence="1">Belongs to the syntaxin family.</text>
</comment>
<dbReference type="AlphaFoldDB" id="D3BB58"/>
<keyword evidence="5" id="KW-1185">Reference proteome</keyword>
<proteinExistence type="inferred from homology"/>
<reference evidence="4 5" key="1">
    <citation type="journal article" date="2011" name="Genome Res.">
        <title>Phylogeny-wide analysis of social amoeba genomes highlights ancient origins for complex intercellular communication.</title>
        <authorList>
            <person name="Heidel A.J."/>
            <person name="Lawal H.M."/>
            <person name="Felder M."/>
            <person name="Schilde C."/>
            <person name="Helps N.R."/>
            <person name="Tunggal B."/>
            <person name="Rivero F."/>
            <person name="John U."/>
            <person name="Schleicher M."/>
            <person name="Eichinger L."/>
            <person name="Platzer M."/>
            <person name="Noegel A.A."/>
            <person name="Schaap P."/>
            <person name="Gloeckner G."/>
        </authorList>
    </citation>
    <scope>NUCLEOTIDE SEQUENCE [LARGE SCALE GENOMIC DNA]</scope>
    <source>
        <strain evidence="5">ATCC 26659 / Pp 5 / PN500</strain>
    </source>
</reference>
<dbReference type="GO" id="GO:0005484">
    <property type="term" value="F:SNAP receptor activity"/>
    <property type="evidence" value="ECO:0007669"/>
    <property type="project" value="TreeGrafter"/>
</dbReference>
<feature type="domain" description="T-SNARE coiled-coil homology" evidence="3">
    <location>
        <begin position="166"/>
        <end position="228"/>
    </location>
</feature>
<evidence type="ECO:0000313" key="5">
    <source>
        <dbReference type="Proteomes" id="UP000001396"/>
    </source>
</evidence>
<dbReference type="GO" id="GO:0048278">
    <property type="term" value="P:vesicle docking"/>
    <property type="evidence" value="ECO:0007669"/>
    <property type="project" value="TreeGrafter"/>
</dbReference>
<dbReference type="GO" id="GO:0006886">
    <property type="term" value="P:intracellular protein transport"/>
    <property type="evidence" value="ECO:0007669"/>
    <property type="project" value="TreeGrafter"/>
</dbReference>
<dbReference type="OMA" id="MILEEYN"/>
<gene>
    <name evidence="4" type="ORF">PPL_05790</name>
</gene>
<dbReference type="GO" id="GO:0031201">
    <property type="term" value="C:SNARE complex"/>
    <property type="evidence" value="ECO:0007669"/>
    <property type="project" value="TreeGrafter"/>
</dbReference>
<dbReference type="GeneID" id="31361274"/>
<dbReference type="Proteomes" id="UP000001396">
    <property type="component" value="Unassembled WGS sequence"/>
</dbReference>
<dbReference type="InterPro" id="IPR045242">
    <property type="entry name" value="Syntaxin"/>
</dbReference>
<keyword evidence="2" id="KW-0472">Membrane</keyword>
<dbReference type="GO" id="GO:0000149">
    <property type="term" value="F:SNARE binding"/>
    <property type="evidence" value="ECO:0007669"/>
    <property type="project" value="TreeGrafter"/>
</dbReference>
<organism evidence="4 5">
    <name type="scientific">Heterostelium pallidum (strain ATCC 26659 / Pp 5 / PN500)</name>
    <name type="common">Cellular slime mold</name>
    <name type="synonym">Polysphondylium pallidum</name>
    <dbReference type="NCBI Taxonomy" id="670386"/>
    <lineage>
        <taxon>Eukaryota</taxon>
        <taxon>Amoebozoa</taxon>
        <taxon>Evosea</taxon>
        <taxon>Eumycetozoa</taxon>
        <taxon>Dictyostelia</taxon>
        <taxon>Acytosteliales</taxon>
        <taxon>Acytosteliaceae</taxon>
        <taxon>Heterostelium</taxon>
    </lineage>
</organism>
<dbReference type="GO" id="GO:0006888">
    <property type="term" value="P:endoplasmic reticulum to Golgi vesicle-mediated transport"/>
    <property type="evidence" value="ECO:0007669"/>
    <property type="project" value="TreeGrafter"/>
</dbReference>
<dbReference type="EMBL" id="ADBJ01000025">
    <property type="protein sequence ID" value="EFA81795.1"/>
    <property type="molecule type" value="Genomic_DNA"/>
</dbReference>
<dbReference type="FunCoup" id="D3BB58">
    <property type="interactions" value="658"/>
</dbReference>
<keyword evidence="2" id="KW-0812">Transmembrane</keyword>
<dbReference type="Gene3D" id="1.20.5.110">
    <property type="match status" value="1"/>
</dbReference>
<dbReference type="InterPro" id="IPR006011">
    <property type="entry name" value="Syntaxin_N"/>
</dbReference>
<evidence type="ECO:0000313" key="4">
    <source>
        <dbReference type="EMBL" id="EFA81795.1"/>
    </source>
</evidence>
<dbReference type="STRING" id="670386.D3BB58"/>
<accession>D3BB58</accession>
<dbReference type="GO" id="GO:0006906">
    <property type="term" value="P:vesicle fusion"/>
    <property type="evidence" value="ECO:0007669"/>
    <property type="project" value="TreeGrafter"/>
</dbReference>
<dbReference type="InterPro" id="IPR000727">
    <property type="entry name" value="T_SNARE_dom"/>
</dbReference>
<dbReference type="RefSeq" id="XP_020433912.1">
    <property type="nucleotide sequence ID" value="XM_020576663.1"/>
</dbReference>
<dbReference type="PROSITE" id="PS50192">
    <property type="entry name" value="T_SNARE"/>
    <property type="match status" value="1"/>
</dbReference>
<feature type="transmembrane region" description="Helical" evidence="2">
    <location>
        <begin position="239"/>
        <end position="260"/>
    </location>
</feature>
<name>D3BB58_HETP5</name>
<dbReference type="Pfam" id="PF14523">
    <property type="entry name" value="Syntaxin_2"/>
    <property type="match status" value="1"/>
</dbReference>
<comment type="caution">
    <text evidence="4">The sequence shown here is derived from an EMBL/GenBank/DDBJ whole genome shotgun (WGS) entry which is preliminary data.</text>
</comment>